<dbReference type="InterPro" id="IPR001584">
    <property type="entry name" value="Integrase_cat-core"/>
</dbReference>
<comment type="similarity">
    <text evidence="1">Belongs to the transposase 8 family.</text>
</comment>
<dbReference type="InterPro" id="IPR048020">
    <property type="entry name" value="Transpos_IS3"/>
</dbReference>
<gene>
    <name evidence="3" type="ORF">XcvCFBP7111P_22880</name>
</gene>
<accession>A0AB33CMZ3</accession>
<dbReference type="SUPFAM" id="SSF46689">
    <property type="entry name" value="Homeodomain-like"/>
    <property type="match status" value="1"/>
</dbReference>
<evidence type="ECO:0000313" key="4">
    <source>
        <dbReference type="Proteomes" id="UP000198357"/>
    </source>
</evidence>
<dbReference type="InterPro" id="IPR009057">
    <property type="entry name" value="Homeodomain-like_sf"/>
</dbReference>
<dbReference type="NCBIfam" id="NF033516">
    <property type="entry name" value="transpos_IS3"/>
    <property type="match status" value="1"/>
</dbReference>
<dbReference type="SUPFAM" id="SSF53098">
    <property type="entry name" value="Ribonuclease H-like"/>
    <property type="match status" value="1"/>
</dbReference>
<evidence type="ECO:0000313" key="3">
    <source>
        <dbReference type="EMBL" id="ASK93961.1"/>
    </source>
</evidence>
<dbReference type="GO" id="GO:0015074">
    <property type="term" value="P:DNA integration"/>
    <property type="evidence" value="ECO:0007669"/>
    <property type="project" value="InterPro"/>
</dbReference>
<dbReference type="EMBL" id="CP022263">
    <property type="protein sequence ID" value="ASK93961.1"/>
    <property type="molecule type" value="Genomic_DNA"/>
</dbReference>
<dbReference type="Gene3D" id="3.30.420.10">
    <property type="entry name" value="Ribonuclease H-like superfamily/Ribonuclease H"/>
    <property type="match status" value="1"/>
</dbReference>
<dbReference type="AlphaFoldDB" id="A0AB33CMZ3"/>
<dbReference type="InterPro" id="IPR036397">
    <property type="entry name" value="RNaseH_sf"/>
</dbReference>
<dbReference type="PROSITE" id="PS50994">
    <property type="entry name" value="INTEGRASE"/>
    <property type="match status" value="1"/>
</dbReference>
<dbReference type="GO" id="GO:0006313">
    <property type="term" value="P:DNA transposition"/>
    <property type="evidence" value="ECO:0007669"/>
    <property type="project" value="InterPro"/>
</dbReference>
<protein>
    <submittedName>
        <fullName evidence="3">IS3 family transposase</fullName>
    </submittedName>
</protein>
<organism evidence="3 4">
    <name type="scientific">Xanthomonas citri pv. vignicola</name>
    <dbReference type="NCBI Taxonomy" id="473426"/>
    <lineage>
        <taxon>Bacteria</taxon>
        <taxon>Pseudomonadati</taxon>
        <taxon>Pseudomonadota</taxon>
        <taxon>Gammaproteobacteria</taxon>
        <taxon>Lysobacterales</taxon>
        <taxon>Lysobacteraceae</taxon>
        <taxon>Xanthomonas</taxon>
    </lineage>
</organism>
<feature type="domain" description="Integrase catalytic" evidence="2">
    <location>
        <begin position="200"/>
        <end position="361"/>
    </location>
</feature>
<reference evidence="3 4" key="1">
    <citation type="submission" date="2017-06" db="EMBL/GenBank/DDBJ databases">
        <title>First complete genome sequences of Xanthomonas citri pv. vignicola strains CFBP 7111, CFBP 7112 and CFBP 7113 using long-read technology.</title>
        <authorList>
            <person name="Ruh M."/>
            <person name="Briand M."/>
            <person name="Bonneau S."/>
            <person name="Jacques M.A."/>
            <person name="Chen N.W.G."/>
        </authorList>
    </citation>
    <scope>NUCLEOTIDE SEQUENCE [LARGE SCALE GENOMIC DNA]</scope>
    <source>
        <strain evidence="3 4">CFBP7111</strain>
    </source>
</reference>
<dbReference type="PANTHER" id="PTHR47515:SF1">
    <property type="entry name" value="BLR2054 PROTEIN"/>
    <property type="match status" value="1"/>
</dbReference>
<evidence type="ECO:0000256" key="1">
    <source>
        <dbReference type="ARBA" id="ARBA00009964"/>
    </source>
</evidence>
<evidence type="ECO:0000259" key="2">
    <source>
        <dbReference type="PROSITE" id="PS50994"/>
    </source>
</evidence>
<dbReference type="PANTHER" id="PTHR47515">
    <property type="entry name" value="LOW CALCIUM RESPONSE LOCUS PROTEIN T"/>
    <property type="match status" value="1"/>
</dbReference>
<dbReference type="GO" id="GO:0003677">
    <property type="term" value="F:DNA binding"/>
    <property type="evidence" value="ECO:0007669"/>
    <property type="project" value="InterPro"/>
</dbReference>
<dbReference type="GO" id="GO:0004803">
    <property type="term" value="F:transposase activity"/>
    <property type="evidence" value="ECO:0007669"/>
    <property type="project" value="InterPro"/>
</dbReference>
<name>A0AB33CMZ3_XANCI</name>
<dbReference type="InterPro" id="IPR012337">
    <property type="entry name" value="RNaseH-like_sf"/>
</dbReference>
<dbReference type="Pfam" id="PF13683">
    <property type="entry name" value="rve_3"/>
    <property type="match status" value="1"/>
</dbReference>
<dbReference type="Proteomes" id="UP000198357">
    <property type="component" value="Chromosome"/>
</dbReference>
<dbReference type="InterPro" id="IPR002514">
    <property type="entry name" value="Transposase_8"/>
</dbReference>
<sequence>MKKSRFTEEQIAYALKQVELGMAVGEVCRKMGIAEATFYVWRKKYGGLGPSELKRLRVLEEENRKLKQLVADLSLDKAMLQEVVNKKALRAPQKRSWGARLRERFGVSERRALRIVAMSRSAFSYKAKARDCSAIRLRMREITQTRIHYGCERVLVVLRREGWRDNHKRVHRIYKEEGLSLRHCRPRRSRSSRRRQPIKVATAPNTLWGMDFVSDALFDGRRFRLLPVLDHFTHECLEIVVDQSLGADDVADAVARLVVQRGKPEAIKVDNGSEFAGKVLDRWAYENGVELDFSRRGTPTDNAMVESFNGRLRQECQNAHWFLSLVDARSKIEAWRRFYNEERPHSALAWKTPAEFAREHGSQANSLAPKEVEISID</sequence>
<dbReference type="Pfam" id="PF01527">
    <property type="entry name" value="HTH_Tnp_1"/>
    <property type="match status" value="1"/>
</dbReference>
<proteinExistence type="inferred from homology"/>
<dbReference type="RefSeq" id="WP_089113282.1">
    <property type="nucleotide sequence ID" value="NZ_CP022263.1"/>
</dbReference>